<name>A0A316G4W7_9RHOB</name>
<sequence length="67" mass="7129">MIRGNPLRALLTTFAAGAMPDVPGISVGSPITDNFLSVTNEGRLGYSVGPQMLFHAPALNPWLQVIH</sequence>
<dbReference type="OrthoDB" id="9989737at2"/>
<reference evidence="1 2" key="1">
    <citation type="submission" date="2018-05" db="EMBL/GenBank/DDBJ databases">
        <title>Genomic Encyclopedia of Type Strains, Phase IV (KMG-IV): sequencing the most valuable type-strain genomes for metagenomic binning, comparative biology and taxonomic classification.</title>
        <authorList>
            <person name="Goeker M."/>
        </authorList>
    </citation>
    <scope>NUCLEOTIDE SEQUENCE [LARGE SCALE GENOMIC DNA]</scope>
    <source>
        <strain evidence="1 2">DSM 103371</strain>
    </source>
</reference>
<evidence type="ECO:0000313" key="2">
    <source>
        <dbReference type="Proteomes" id="UP000245390"/>
    </source>
</evidence>
<evidence type="ECO:0000313" key="1">
    <source>
        <dbReference type="EMBL" id="PWK55365.1"/>
    </source>
</evidence>
<dbReference type="EMBL" id="QGGV01000007">
    <property type="protein sequence ID" value="PWK55365.1"/>
    <property type="molecule type" value="Genomic_DNA"/>
</dbReference>
<dbReference type="KEGG" id="salo:EF888_08135"/>
<organism evidence="1 2">
    <name type="scientific">Silicimonas algicola</name>
    <dbReference type="NCBI Taxonomy" id="1826607"/>
    <lineage>
        <taxon>Bacteria</taxon>
        <taxon>Pseudomonadati</taxon>
        <taxon>Pseudomonadota</taxon>
        <taxon>Alphaproteobacteria</taxon>
        <taxon>Rhodobacterales</taxon>
        <taxon>Paracoccaceae</taxon>
    </lineage>
</organism>
<dbReference type="Proteomes" id="UP000245390">
    <property type="component" value="Unassembled WGS sequence"/>
</dbReference>
<comment type="caution">
    <text evidence="1">The sequence shown here is derived from an EMBL/GenBank/DDBJ whole genome shotgun (WGS) entry which is preliminary data.</text>
</comment>
<gene>
    <name evidence="1" type="ORF">C8D95_10730</name>
</gene>
<dbReference type="RefSeq" id="WP_109759973.1">
    <property type="nucleotide sequence ID" value="NZ_QGGV01000007.1"/>
</dbReference>
<dbReference type="AlphaFoldDB" id="A0A316G4W7"/>
<keyword evidence="2" id="KW-1185">Reference proteome</keyword>
<proteinExistence type="predicted"/>
<protein>
    <submittedName>
        <fullName evidence="1">Uncharacterized protein</fullName>
    </submittedName>
</protein>
<accession>A0A316G4W7</accession>